<dbReference type="RefSeq" id="WP_341801013.1">
    <property type="nucleotide sequence ID" value="NZ_JAAONY010000002.1"/>
</dbReference>
<dbReference type="PANTHER" id="PTHR34039">
    <property type="entry name" value="UPF0102 PROTEIN YRAN"/>
    <property type="match status" value="1"/>
</dbReference>
<dbReference type="SUPFAM" id="SSF52980">
    <property type="entry name" value="Restriction endonuclease-like"/>
    <property type="match status" value="1"/>
</dbReference>
<dbReference type="EMBL" id="JACHHT010000002">
    <property type="protein sequence ID" value="MBB6522742.1"/>
    <property type="molecule type" value="Genomic_DNA"/>
</dbReference>
<sequence length="123" mass="14129">MRRQKNTQEQGAEQERLAAGYLRQQGLQLQERNYLCPHGEIDLIMQSESEWVFVEVRSRRLSQFSTALESIGPQKQQRLLRSAEHFLASRQISDAPCRFDVVAISLLPDGRSDIEWLPNAFGA</sequence>
<comment type="similarity">
    <text evidence="1 2">Belongs to the UPF0102 family.</text>
</comment>
<dbReference type="NCBIfam" id="NF009150">
    <property type="entry name" value="PRK12497.1-3"/>
    <property type="match status" value="1"/>
</dbReference>
<evidence type="ECO:0000313" key="4">
    <source>
        <dbReference type="Proteomes" id="UP000528457"/>
    </source>
</evidence>
<dbReference type="InterPro" id="IPR003509">
    <property type="entry name" value="UPF0102_YraN-like"/>
</dbReference>
<evidence type="ECO:0000313" key="3">
    <source>
        <dbReference type="EMBL" id="MBB6522742.1"/>
    </source>
</evidence>
<dbReference type="FunCoup" id="A0A7X0JV67">
    <property type="interactions" value="278"/>
</dbReference>
<dbReference type="Pfam" id="PF02021">
    <property type="entry name" value="UPF0102"/>
    <property type="match status" value="1"/>
</dbReference>
<dbReference type="GO" id="GO:0003676">
    <property type="term" value="F:nucleic acid binding"/>
    <property type="evidence" value="ECO:0007669"/>
    <property type="project" value="InterPro"/>
</dbReference>
<evidence type="ECO:0000256" key="2">
    <source>
        <dbReference type="HAMAP-Rule" id="MF_00048"/>
    </source>
</evidence>
<dbReference type="InterPro" id="IPR011856">
    <property type="entry name" value="tRNA_endonuc-like_dom_sf"/>
</dbReference>
<keyword evidence="3" id="KW-0378">Hydrolase</keyword>
<keyword evidence="3" id="KW-0255">Endonuclease</keyword>
<keyword evidence="4" id="KW-1185">Reference proteome</keyword>
<dbReference type="AlphaFoldDB" id="A0A7X0JV67"/>
<protein>
    <recommendedName>
        <fullName evidence="2">UPF0102 protein HNR48_003027</fullName>
    </recommendedName>
</protein>
<name>A0A7X0JV67_9GAMM</name>
<dbReference type="Proteomes" id="UP000528457">
    <property type="component" value="Unassembled WGS sequence"/>
</dbReference>
<dbReference type="CDD" id="cd20736">
    <property type="entry name" value="PoNe_Nuclease"/>
    <property type="match status" value="1"/>
</dbReference>
<dbReference type="InParanoid" id="A0A7X0JV67"/>
<keyword evidence="3" id="KW-0540">Nuclease</keyword>
<organism evidence="3 4">
    <name type="scientific">Pseudoteredinibacter isoporae</name>
    <dbReference type="NCBI Taxonomy" id="570281"/>
    <lineage>
        <taxon>Bacteria</taxon>
        <taxon>Pseudomonadati</taxon>
        <taxon>Pseudomonadota</taxon>
        <taxon>Gammaproteobacteria</taxon>
        <taxon>Cellvibrionales</taxon>
        <taxon>Cellvibrionaceae</taxon>
        <taxon>Pseudoteredinibacter</taxon>
    </lineage>
</organism>
<dbReference type="InterPro" id="IPR011335">
    <property type="entry name" value="Restrct_endonuc-II-like"/>
</dbReference>
<dbReference type="NCBIfam" id="TIGR00252">
    <property type="entry name" value="YraN family protein"/>
    <property type="match status" value="1"/>
</dbReference>
<dbReference type="PANTHER" id="PTHR34039:SF1">
    <property type="entry name" value="UPF0102 PROTEIN YRAN"/>
    <property type="match status" value="1"/>
</dbReference>
<evidence type="ECO:0000256" key="1">
    <source>
        <dbReference type="ARBA" id="ARBA00006738"/>
    </source>
</evidence>
<proteinExistence type="inferred from homology"/>
<comment type="caution">
    <text evidence="3">The sequence shown here is derived from an EMBL/GenBank/DDBJ whole genome shotgun (WGS) entry which is preliminary data.</text>
</comment>
<dbReference type="GO" id="GO:0004519">
    <property type="term" value="F:endonuclease activity"/>
    <property type="evidence" value="ECO:0007669"/>
    <property type="project" value="UniProtKB-KW"/>
</dbReference>
<dbReference type="HAMAP" id="MF_00048">
    <property type="entry name" value="UPF0102"/>
    <property type="match status" value="1"/>
</dbReference>
<gene>
    <name evidence="3" type="ORF">HNR48_003027</name>
</gene>
<dbReference type="Gene3D" id="3.40.1350.10">
    <property type="match status" value="1"/>
</dbReference>
<reference evidence="3 4" key="1">
    <citation type="submission" date="2020-08" db="EMBL/GenBank/DDBJ databases">
        <title>Genomic Encyclopedia of Type Strains, Phase IV (KMG-IV): sequencing the most valuable type-strain genomes for metagenomic binning, comparative biology and taxonomic classification.</title>
        <authorList>
            <person name="Goeker M."/>
        </authorList>
    </citation>
    <scope>NUCLEOTIDE SEQUENCE [LARGE SCALE GENOMIC DNA]</scope>
    <source>
        <strain evidence="3 4">DSM 22368</strain>
    </source>
</reference>
<accession>A0A7X0JV67</accession>